<reference evidence="1" key="1">
    <citation type="journal article" date="2014" name="Front. Microbiol.">
        <title>High frequency of phylogenetically diverse reductive dehalogenase-homologous genes in deep subseafloor sedimentary metagenomes.</title>
        <authorList>
            <person name="Kawai M."/>
            <person name="Futagami T."/>
            <person name="Toyoda A."/>
            <person name="Takaki Y."/>
            <person name="Nishi S."/>
            <person name="Hori S."/>
            <person name="Arai W."/>
            <person name="Tsubouchi T."/>
            <person name="Morono Y."/>
            <person name="Uchiyama I."/>
            <person name="Ito T."/>
            <person name="Fujiyama A."/>
            <person name="Inagaki F."/>
            <person name="Takami H."/>
        </authorList>
    </citation>
    <scope>NUCLEOTIDE SEQUENCE</scope>
    <source>
        <strain evidence="1">Expedition CK06-06</strain>
    </source>
</reference>
<evidence type="ECO:0008006" key="2">
    <source>
        <dbReference type="Google" id="ProtNLM"/>
    </source>
</evidence>
<evidence type="ECO:0000313" key="1">
    <source>
        <dbReference type="EMBL" id="GAH65364.1"/>
    </source>
</evidence>
<feature type="non-terminal residue" evidence="1">
    <location>
        <position position="1"/>
    </location>
</feature>
<dbReference type="NCBIfam" id="TIGR01558">
    <property type="entry name" value="sm_term_P27"/>
    <property type="match status" value="1"/>
</dbReference>
<organism evidence="1">
    <name type="scientific">marine sediment metagenome</name>
    <dbReference type="NCBI Taxonomy" id="412755"/>
    <lineage>
        <taxon>unclassified sequences</taxon>
        <taxon>metagenomes</taxon>
        <taxon>ecological metagenomes</taxon>
    </lineage>
</organism>
<dbReference type="AlphaFoldDB" id="X1IGV5"/>
<proteinExistence type="predicted"/>
<gene>
    <name evidence="1" type="ORF">S03H2_52362</name>
</gene>
<name>X1IGV5_9ZZZZ</name>
<dbReference type="InterPro" id="IPR006448">
    <property type="entry name" value="Phage_term_ssu_P27"/>
</dbReference>
<sequence>VHPNAPSWLEPLAKKQWRKIAKELFNLGLLTNIDLSTLEAYCQCYARWRNAEEKSKVTVFKENEKVIQNPYISIALRYLKEMRHFITEFGMSPAARTRVEISNNESGEGEDLD</sequence>
<dbReference type="Pfam" id="PF05119">
    <property type="entry name" value="Terminase_4"/>
    <property type="match status" value="1"/>
</dbReference>
<dbReference type="EMBL" id="BARU01033260">
    <property type="protein sequence ID" value="GAH65364.1"/>
    <property type="molecule type" value="Genomic_DNA"/>
</dbReference>
<protein>
    <recommendedName>
        <fullName evidence="2">Phage terminase small subunit P27 family</fullName>
    </recommendedName>
</protein>
<comment type="caution">
    <text evidence="1">The sequence shown here is derived from an EMBL/GenBank/DDBJ whole genome shotgun (WGS) entry which is preliminary data.</text>
</comment>
<accession>X1IGV5</accession>